<gene>
    <name evidence="3" type="ORF">GCM10023147_36040</name>
</gene>
<feature type="compositionally biased region" description="Basic and acidic residues" evidence="1">
    <location>
        <begin position="1"/>
        <end position="12"/>
    </location>
</feature>
<protein>
    <submittedName>
        <fullName evidence="3">Uncharacterized protein</fullName>
    </submittedName>
</protein>
<dbReference type="EMBL" id="BAABFR010000067">
    <property type="protein sequence ID" value="GAA4399107.1"/>
    <property type="molecule type" value="Genomic_DNA"/>
</dbReference>
<name>A0ABP8K0Y8_9ACTN</name>
<feature type="compositionally biased region" description="Polar residues" evidence="1">
    <location>
        <begin position="177"/>
        <end position="193"/>
    </location>
</feature>
<evidence type="ECO:0000256" key="2">
    <source>
        <dbReference type="SAM" id="Phobius"/>
    </source>
</evidence>
<organism evidence="3 4">
    <name type="scientific">Tsukamurella soli</name>
    <dbReference type="NCBI Taxonomy" id="644556"/>
    <lineage>
        <taxon>Bacteria</taxon>
        <taxon>Bacillati</taxon>
        <taxon>Actinomycetota</taxon>
        <taxon>Actinomycetes</taxon>
        <taxon>Mycobacteriales</taxon>
        <taxon>Tsukamurellaceae</taxon>
        <taxon>Tsukamurella</taxon>
    </lineage>
</organism>
<evidence type="ECO:0000313" key="3">
    <source>
        <dbReference type="EMBL" id="GAA4399107.1"/>
    </source>
</evidence>
<evidence type="ECO:0000256" key="1">
    <source>
        <dbReference type="SAM" id="MobiDB-lite"/>
    </source>
</evidence>
<feature type="region of interest" description="Disordered" evidence="1">
    <location>
        <begin position="1"/>
        <end position="21"/>
    </location>
</feature>
<keyword evidence="2" id="KW-0812">Transmembrane</keyword>
<feature type="compositionally biased region" description="Basic and acidic residues" evidence="1">
    <location>
        <begin position="196"/>
        <end position="205"/>
    </location>
</feature>
<reference evidence="4" key="1">
    <citation type="journal article" date="2019" name="Int. J. Syst. Evol. Microbiol.">
        <title>The Global Catalogue of Microorganisms (GCM) 10K type strain sequencing project: providing services to taxonomists for standard genome sequencing and annotation.</title>
        <authorList>
            <consortium name="The Broad Institute Genomics Platform"/>
            <consortium name="The Broad Institute Genome Sequencing Center for Infectious Disease"/>
            <person name="Wu L."/>
            <person name="Ma J."/>
        </authorList>
    </citation>
    <scope>NUCLEOTIDE SEQUENCE [LARGE SCALE GENOMIC DNA]</scope>
    <source>
        <strain evidence="4">JCM 17688</strain>
    </source>
</reference>
<feature type="region of interest" description="Disordered" evidence="1">
    <location>
        <begin position="177"/>
        <end position="205"/>
    </location>
</feature>
<accession>A0ABP8K0Y8</accession>
<evidence type="ECO:0000313" key="4">
    <source>
        <dbReference type="Proteomes" id="UP001500635"/>
    </source>
</evidence>
<feature type="transmembrane region" description="Helical" evidence="2">
    <location>
        <begin position="31"/>
        <end position="59"/>
    </location>
</feature>
<keyword evidence="4" id="KW-1185">Reference proteome</keyword>
<sequence>MRTESQPDDTRPSGHRRRGPLATLLRHPVKVVVTCVILAAAVAGFLAAAPFIVGVLSVIPFIHHPDGNVTVTTPPTPAAVTVNAPETCGTVTITGPDLPSTGTESEQEDVNLISAAENGYTTLTVDEGAVQCGTARAVVTNALQRAITIIEHRGRVGTDVPVPPTGTAYSSLTSAISANSAARTPLRRSSSARSPGRIDTRPPWE</sequence>
<keyword evidence="2" id="KW-1133">Transmembrane helix</keyword>
<proteinExistence type="predicted"/>
<comment type="caution">
    <text evidence="3">The sequence shown here is derived from an EMBL/GenBank/DDBJ whole genome shotgun (WGS) entry which is preliminary data.</text>
</comment>
<keyword evidence="2" id="KW-0472">Membrane</keyword>
<dbReference type="Proteomes" id="UP001500635">
    <property type="component" value="Unassembled WGS sequence"/>
</dbReference>